<evidence type="ECO:0000313" key="1">
    <source>
        <dbReference type="EMBL" id="WYF43908.1"/>
    </source>
</evidence>
<dbReference type="EMBL" id="CP149782">
    <property type="protein sequence ID" value="WYF43908.1"/>
    <property type="molecule type" value="Genomic_DNA"/>
</dbReference>
<sequence>MKQEKPAPLSTLTVRGAWHGEVSDPERWFRGTVTASEMPLLPLGQQVTVCYEAESRRVAAPSEHGRYVLSAAGEVYPLASFTCRSAATTGRQGTDDTEAADWQVVVLGAAESSPAPATDRAD</sequence>
<accession>A0AAU6Q0L2</accession>
<protein>
    <submittedName>
        <fullName evidence="1">Uncharacterized protein</fullName>
    </submittedName>
</protein>
<reference evidence="1" key="1">
    <citation type="submission" date="2024-03" db="EMBL/GenBank/DDBJ databases">
        <title>Deinococcus weizhi sp. nov., isolated from human skin.</title>
        <authorList>
            <person name="Wei Z."/>
            <person name="Tian F."/>
            <person name="Yang C."/>
            <person name="Xin L.T."/>
            <person name="Wen Z.J."/>
            <person name="Lan K.C."/>
            <person name="Yu L."/>
            <person name="Zhe W."/>
            <person name="Dan F.D."/>
            <person name="Jun W."/>
            <person name="Rui Z."/>
            <person name="Yong X.J."/>
            <person name="Ting Y."/>
            <person name="Wei X."/>
            <person name="Xu Z.G."/>
            <person name="Xin Z."/>
            <person name="Dong F.G."/>
            <person name="Ni X.M."/>
            <person name="Zheng M.G."/>
            <person name="Chun Y."/>
            <person name="Qian W.X."/>
        </authorList>
    </citation>
    <scope>NUCLEOTIDE SEQUENCE</scope>
    <source>
        <strain evidence="1">VB142</strain>
    </source>
</reference>
<organism evidence="1">
    <name type="scientific">Deinococcus sp. VB142</name>
    <dbReference type="NCBI Taxonomy" id="3112952"/>
    <lineage>
        <taxon>Bacteria</taxon>
        <taxon>Thermotogati</taxon>
        <taxon>Deinococcota</taxon>
        <taxon>Deinococci</taxon>
        <taxon>Deinococcales</taxon>
        <taxon>Deinococcaceae</taxon>
        <taxon>Deinococcus</taxon>
    </lineage>
</organism>
<dbReference type="AlphaFoldDB" id="A0AAU6Q0L2"/>
<name>A0AAU6Q0L2_9DEIO</name>
<proteinExistence type="predicted"/>
<dbReference type="RefSeq" id="WP_339094990.1">
    <property type="nucleotide sequence ID" value="NZ_CP149782.1"/>
</dbReference>
<gene>
    <name evidence="1" type="ORF">WDJ50_10865</name>
</gene>